<name>A0AA36CKB9_9BILA</name>
<feature type="non-terminal residue" evidence="1">
    <location>
        <position position="95"/>
    </location>
</feature>
<evidence type="ECO:0000313" key="1">
    <source>
        <dbReference type="EMBL" id="CAJ0569942.1"/>
    </source>
</evidence>
<gene>
    <name evidence="1" type="ORF">MSPICULIGERA_LOCUS8397</name>
</gene>
<accession>A0AA36CKB9</accession>
<organism evidence="1 2">
    <name type="scientific">Mesorhabditis spiculigera</name>
    <dbReference type="NCBI Taxonomy" id="96644"/>
    <lineage>
        <taxon>Eukaryota</taxon>
        <taxon>Metazoa</taxon>
        <taxon>Ecdysozoa</taxon>
        <taxon>Nematoda</taxon>
        <taxon>Chromadorea</taxon>
        <taxon>Rhabditida</taxon>
        <taxon>Rhabditina</taxon>
        <taxon>Rhabditomorpha</taxon>
        <taxon>Rhabditoidea</taxon>
        <taxon>Rhabditidae</taxon>
        <taxon>Mesorhabditinae</taxon>
        <taxon>Mesorhabditis</taxon>
    </lineage>
</organism>
<evidence type="ECO:0000313" key="2">
    <source>
        <dbReference type="Proteomes" id="UP001177023"/>
    </source>
</evidence>
<dbReference type="AlphaFoldDB" id="A0AA36CKB9"/>
<comment type="caution">
    <text evidence="1">The sequence shown here is derived from an EMBL/GenBank/DDBJ whole genome shotgun (WGS) entry which is preliminary data.</text>
</comment>
<sequence length="95" mass="9853">MSTTAGVTLCPALESYVSVSQQTGPAISNDCGTDFCRSSGGKNYCFAQNDLCPYQLTAITYSTVKGPADANLVCPQTTKCVGGTTDNGYTGNFCV</sequence>
<dbReference type="Proteomes" id="UP001177023">
    <property type="component" value="Unassembled WGS sequence"/>
</dbReference>
<dbReference type="EMBL" id="CATQJA010002205">
    <property type="protein sequence ID" value="CAJ0569942.1"/>
    <property type="molecule type" value="Genomic_DNA"/>
</dbReference>
<proteinExistence type="predicted"/>
<keyword evidence="2" id="KW-1185">Reference proteome</keyword>
<reference evidence="1" key="1">
    <citation type="submission" date="2023-06" db="EMBL/GenBank/DDBJ databases">
        <authorList>
            <person name="Delattre M."/>
        </authorList>
    </citation>
    <scope>NUCLEOTIDE SEQUENCE</scope>
    <source>
        <strain evidence="1">AF72</strain>
    </source>
</reference>
<protein>
    <submittedName>
        <fullName evidence="1">Uncharacterized protein</fullName>
    </submittedName>
</protein>